<evidence type="ECO:0000313" key="1">
    <source>
        <dbReference type="EMBL" id="SDI12739.1"/>
    </source>
</evidence>
<dbReference type="OrthoDB" id="4954085at2"/>
<dbReference type="Proteomes" id="UP000182130">
    <property type="component" value="Unassembled WGS sequence"/>
</dbReference>
<evidence type="ECO:0000313" key="2">
    <source>
        <dbReference type="Proteomes" id="UP000182130"/>
    </source>
</evidence>
<dbReference type="AlphaFoldDB" id="A0A1G8I1E3"/>
<name>A0A1G8I1E3_9MICC</name>
<keyword evidence="2" id="KW-1185">Reference proteome</keyword>
<accession>A0A1G8I1E3</accession>
<sequence length="81" mass="8427">MKRTIATFLAAVALAVAGFSTSAAISASAENPAQDTSVAGGWWPHISNTSVDAGGWWPHFYNSSVEAGGWWPNSTTTGDDI</sequence>
<gene>
    <name evidence="1" type="ORF">SAMN05216555_101100</name>
</gene>
<dbReference type="STRING" id="1045773.SAMN05216555_101100"/>
<protein>
    <submittedName>
        <fullName evidence="1">Uncharacterized protein</fullName>
    </submittedName>
</protein>
<reference evidence="2" key="1">
    <citation type="submission" date="2016-10" db="EMBL/GenBank/DDBJ databases">
        <authorList>
            <person name="Varghese N."/>
            <person name="Submissions S."/>
        </authorList>
    </citation>
    <scope>NUCLEOTIDE SEQUENCE [LARGE SCALE GENOMIC DNA]</scope>
    <source>
        <strain evidence="2">CGMCC 1.10783</strain>
    </source>
</reference>
<organism evidence="1 2">
    <name type="scientific">Arthrobacter cupressi</name>
    <dbReference type="NCBI Taxonomy" id="1045773"/>
    <lineage>
        <taxon>Bacteria</taxon>
        <taxon>Bacillati</taxon>
        <taxon>Actinomycetota</taxon>
        <taxon>Actinomycetes</taxon>
        <taxon>Micrococcales</taxon>
        <taxon>Micrococcaceae</taxon>
        <taxon>Arthrobacter</taxon>
    </lineage>
</organism>
<proteinExistence type="predicted"/>
<dbReference type="EMBL" id="FNEI01000001">
    <property type="protein sequence ID" value="SDI12739.1"/>
    <property type="molecule type" value="Genomic_DNA"/>
</dbReference>
<dbReference type="RefSeq" id="WP_074586051.1">
    <property type="nucleotide sequence ID" value="NZ_FNEI01000001.1"/>
</dbReference>